<dbReference type="PANTHER" id="PTHR47331">
    <property type="entry name" value="PHD-TYPE DOMAIN-CONTAINING PROTEIN"/>
    <property type="match status" value="1"/>
</dbReference>
<dbReference type="OrthoDB" id="6141748at2759"/>
<dbReference type="Proteomes" id="UP001152795">
    <property type="component" value="Unassembled WGS sequence"/>
</dbReference>
<gene>
    <name evidence="1" type="ORF">PACLA_8A038339</name>
</gene>
<dbReference type="PANTHER" id="PTHR47331:SF6">
    <property type="entry name" value="DOUBLECORTIN DOMAIN-CONTAINING PROTEIN"/>
    <property type="match status" value="1"/>
</dbReference>
<evidence type="ECO:0000313" key="1">
    <source>
        <dbReference type="EMBL" id="CAB3987192.1"/>
    </source>
</evidence>
<protein>
    <submittedName>
        <fullName evidence="1">Uncharacterized protein</fullName>
    </submittedName>
</protein>
<sequence length="308" mass="35693">MHKREDLTSVKVDGLEYYVVPCPNQLEITDSVTGSNVFCSTPLDNETSLSIEDRRFLEVMEKQIHKNSTGHWEMPLPFCQGDTVLPNNHPQAIHHLNGLLKTLKRKPQMEKDYLEFMKTMFSKGHAMPVPSKEIHGQRGHVCYLQHFGVYPPRNQPKERVGVMCDLEQMFYSFYVNPEHWNYLRFLWYKDNDPQKQVIEYRMNVHLFGNRPSPAVATFGLRKTAVRERRNVMETLSIDDRAKGLRDLDLCLDTFPVKRSLGVYWDLENDAFTYQVSLPKKPFTHRGVLSVINSVYDPFGVAAPAMLQG</sequence>
<evidence type="ECO:0000313" key="2">
    <source>
        <dbReference type="Proteomes" id="UP001152795"/>
    </source>
</evidence>
<dbReference type="AlphaFoldDB" id="A0A6S7GD36"/>
<dbReference type="EMBL" id="CACRXK020001132">
    <property type="protein sequence ID" value="CAB3987192.1"/>
    <property type="molecule type" value="Genomic_DNA"/>
</dbReference>
<reference evidence="1" key="1">
    <citation type="submission" date="2020-04" db="EMBL/GenBank/DDBJ databases">
        <authorList>
            <person name="Alioto T."/>
            <person name="Alioto T."/>
            <person name="Gomez Garrido J."/>
        </authorList>
    </citation>
    <scope>NUCLEOTIDE SEQUENCE</scope>
    <source>
        <strain evidence="1">A484AB</strain>
    </source>
</reference>
<proteinExistence type="predicted"/>
<accession>A0A6S7GD36</accession>
<keyword evidence="2" id="KW-1185">Reference proteome</keyword>
<organism evidence="1 2">
    <name type="scientific">Paramuricea clavata</name>
    <name type="common">Red gorgonian</name>
    <name type="synonym">Violescent sea-whip</name>
    <dbReference type="NCBI Taxonomy" id="317549"/>
    <lineage>
        <taxon>Eukaryota</taxon>
        <taxon>Metazoa</taxon>
        <taxon>Cnidaria</taxon>
        <taxon>Anthozoa</taxon>
        <taxon>Octocorallia</taxon>
        <taxon>Malacalcyonacea</taxon>
        <taxon>Plexauridae</taxon>
        <taxon>Paramuricea</taxon>
    </lineage>
</organism>
<comment type="caution">
    <text evidence="1">The sequence shown here is derived from an EMBL/GenBank/DDBJ whole genome shotgun (WGS) entry which is preliminary data.</text>
</comment>
<name>A0A6S7GD36_PARCT</name>